<comment type="pathway">
    <text evidence="3">Quinol/quinone metabolism; menaquinone biosynthesis.</text>
</comment>
<dbReference type="OMA" id="LNDWYQQ"/>
<evidence type="ECO:0000313" key="5">
    <source>
        <dbReference type="EMBL" id="AKO32893.1"/>
    </source>
</evidence>
<proteinExistence type="inferred from homology"/>
<dbReference type="PANTHER" id="PTHR42916">
    <property type="entry name" value="2-SUCCINYL-5-ENOLPYRUVYL-6-HYDROXY-3-CYCLOHEXENE-1-CARBOXYLATE SYNTHASE"/>
    <property type="match status" value="1"/>
</dbReference>
<evidence type="ECO:0000259" key="4">
    <source>
        <dbReference type="Pfam" id="PF00561"/>
    </source>
</evidence>
<dbReference type="InterPro" id="IPR022485">
    <property type="entry name" value="SHCHC_synthase_MenH"/>
</dbReference>
<dbReference type="InterPro" id="IPR029058">
    <property type="entry name" value="AB_hydrolase_fold"/>
</dbReference>
<organism evidence="5 6">
    <name type="scientific">Haemophilus ducreyi</name>
    <dbReference type="NCBI Taxonomy" id="730"/>
    <lineage>
        <taxon>Bacteria</taxon>
        <taxon>Pseudomonadati</taxon>
        <taxon>Pseudomonadota</taxon>
        <taxon>Gammaproteobacteria</taxon>
        <taxon>Pasteurellales</taxon>
        <taxon>Pasteurellaceae</taxon>
        <taxon>Haemophilus</taxon>
    </lineage>
</organism>
<keyword evidence="2 3" id="KW-0456">Lyase</keyword>
<dbReference type="EC" id="4.2.99.20" evidence="3"/>
<evidence type="ECO:0000256" key="3">
    <source>
        <dbReference type="HAMAP-Rule" id="MF_01660"/>
    </source>
</evidence>
<comment type="catalytic activity">
    <reaction evidence="3">
        <text>5-enolpyruvoyl-6-hydroxy-2-succinyl-cyclohex-3-ene-1-carboxylate = (1R,6R)-6-hydroxy-2-succinyl-cyclohexa-2,4-diene-1-carboxylate + pyruvate</text>
        <dbReference type="Rhea" id="RHEA:25597"/>
        <dbReference type="ChEBI" id="CHEBI:15361"/>
        <dbReference type="ChEBI" id="CHEBI:58689"/>
        <dbReference type="ChEBI" id="CHEBI:58818"/>
        <dbReference type="EC" id="4.2.99.20"/>
    </reaction>
</comment>
<keyword evidence="1 3" id="KW-0474">Menaquinone biosynthesis</keyword>
<dbReference type="GO" id="GO:0009234">
    <property type="term" value="P:menaquinone biosynthetic process"/>
    <property type="evidence" value="ECO:0007669"/>
    <property type="project" value="UniProtKB-UniRule"/>
</dbReference>
<comment type="function">
    <text evidence="3">Catalyzes a proton abstraction reaction that results in 2,5-elimination of pyruvate from 2-succinyl-5-enolpyruvyl-6-hydroxy-3-cyclohexene-1-carboxylate (SEPHCHC) and the formation of 2-succinyl-6-hydroxy-2,4-cyclohexadiene-1-carboxylate (SHCHC).</text>
</comment>
<dbReference type="NCBIfam" id="NF008340">
    <property type="entry name" value="PRK11126.1"/>
    <property type="match status" value="1"/>
</dbReference>
<comment type="subunit">
    <text evidence="3">Monomer.</text>
</comment>
<evidence type="ECO:0000256" key="1">
    <source>
        <dbReference type="ARBA" id="ARBA00022428"/>
    </source>
</evidence>
<evidence type="ECO:0000313" key="6">
    <source>
        <dbReference type="Proteomes" id="UP000060132"/>
    </source>
</evidence>
<comment type="pathway">
    <text evidence="3">Quinol/quinone metabolism; 1,4-dihydroxy-2-naphthoate biosynthesis; 1,4-dihydroxy-2-naphthoate from chorismate: step 3/7.</text>
</comment>
<gene>
    <name evidence="3" type="primary">menH</name>
    <name evidence="5" type="ORF">RZ57_07250</name>
</gene>
<sequence length="261" mass="29955">MLACQSHNTNTHNQITTPIIFLHGLLGSQADWQAVVTLLQKNPQIQPLTIDLPAHGNSNKIISDDFITARQLIDQTIKQRLSHRPFYLVGYSLGGRIALDYALNGNNPDLQHTFLEGTHLGLSLANERQARWQTDQQWANRFRNEPIKQVLQAWYQQPVFADLSAEKRSFLLEKRQHNNGHAIAQMLEATSLAKQPNYLSTVKTQIHRFTFLIGERDHKFRQLATQQQLNYQLIRHAGHNSHQENPSDFVETLLQKITCIT</sequence>
<protein>
    <recommendedName>
        <fullName evidence="3">Putative 2-succinyl-6-hydroxy-2,4-cyclohexadiene-1-carboxylate synthase</fullName>
        <shortName evidence="3">SHCHC synthase</shortName>
        <ecNumber evidence="3">4.2.99.20</ecNumber>
    </recommendedName>
</protein>
<dbReference type="RefSeq" id="WP_010945624.1">
    <property type="nucleotide sequence ID" value="NZ_CP011218.1"/>
</dbReference>
<reference evidence="5 6" key="1">
    <citation type="journal article" date="2015" name="PLoS Negl. Trop. Dis.">
        <title>Haemophilus ducreyi Cutaneous Ulcer Strains Are Nearly Identical to Class I Genital Ulcer Strains.</title>
        <authorList>
            <person name="Gangaiah D."/>
            <person name="Webb K.M."/>
            <person name="Humphreys T.L."/>
            <person name="Fortney K.R."/>
            <person name="Toh E."/>
            <person name="Tai A."/>
            <person name="Katz S.S."/>
            <person name="Pillay A."/>
            <person name="Chen C.Y."/>
            <person name="Roberts S.A."/>
            <person name="Munson R.S.Jr."/>
            <person name="Spinola S.M."/>
        </authorList>
    </citation>
    <scope>NUCLEOTIDE SEQUENCE [LARGE SCALE GENOMIC DNA]</scope>
    <source>
        <strain evidence="6">CLU2</strain>
    </source>
</reference>
<dbReference type="Proteomes" id="UP000060132">
    <property type="component" value="Chromosome"/>
</dbReference>
<dbReference type="Pfam" id="PF00561">
    <property type="entry name" value="Abhydrolase_1"/>
    <property type="match status" value="1"/>
</dbReference>
<dbReference type="Gene3D" id="3.40.50.1820">
    <property type="entry name" value="alpha/beta hydrolase"/>
    <property type="match status" value="1"/>
</dbReference>
<evidence type="ECO:0000256" key="2">
    <source>
        <dbReference type="ARBA" id="ARBA00023239"/>
    </source>
</evidence>
<dbReference type="SUPFAM" id="SSF53474">
    <property type="entry name" value="alpha/beta-Hydrolases"/>
    <property type="match status" value="1"/>
</dbReference>
<dbReference type="HAMAP" id="MF_01660">
    <property type="entry name" value="MenH"/>
    <property type="match status" value="1"/>
</dbReference>
<name>A0AAC8ZAX2_HAEDC</name>
<accession>A0AAC8ZAX2</accession>
<feature type="domain" description="AB hydrolase-1" evidence="4">
    <location>
        <begin position="18"/>
        <end position="246"/>
    </location>
</feature>
<dbReference type="NCBIfam" id="TIGR03695">
    <property type="entry name" value="menH_SHCHC"/>
    <property type="match status" value="1"/>
</dbReference>
<dbReference type="EMBL" id="CP011219">
    <property type="protein sequence ID" value="AKO32893.1"/>
    <property type="molecule type" value="Genomic_DNA"/>
</dbReference>
<dbReference type="AlphaFoldDB" id="A0AAC8ZAX2"/>
<dbReference type="PANTHER" id="PTHR42916:SF1">
    <property type="entry name" value="PROTEIN PHYLLO, CHLOROPLASTIC"/>
    <property type="match status" value="1"/>
</dbReference>
<dbReference type="GO" id="GO:0070205">
    <property type="term" value="F:2-succinyl-6-hydroxy-2,4-cyclohexadiene-1-carboxylate synthase activity"/>
    <property type="evidence" value="ECO:0007669"/>
    <property type="project" value="UniProtKB-UniRule"/>
</dbReference>
<dbReference type="InterPro" id="IPR000073">
    <property type="entry name" value="AB_hydrolase_1"/>
</dbReference>
<comment type="similarity">
    <text evidence="3">Belongs to the AB hydrolase superfamily. MenH family.</text>
</comment>